<keyword evidence="3" id="KW-0574">Periplasm</keyword>
<dbReference type="OrthoDB" id="31478at2"/>
<dbReference type="RefSeq" id="WP_119314536.1">
    <property type="nucleotide sequence ID" value="NZ_QXDL01000044.1"/>
</dbReference>
<dbReference type="InterPro" id="IPR012902">
    <property type="entry name" value="N_methyl_site"/>
</dbReference>
<name>A0A399ES33_9DEIN</name>
<proteinExistence type="predicted"/>
<dbReference type="Pfam" id="PF07963">
    <property type="entry name" value="N_methyl"/>
    <property type="match status" value="1"/>
</dbReference>
<dbReference type="GO" id="GO:0009279">
    <property type="term" value="C:cell outer membrane"/>
    <property type="evidence" value="ECO:0007669"/>
    <property type="project" value="UniProtKB-SubCell"/>
</dbReference>
<feature type="transmembrane region" description="Helical" evidence="5">
    <location>
        <begin position="12"/>
        <end position="30"/>
    </location>
</feature>
<dbReference type="EMBL" id="QXDL01000044">
    <property type="protein sequence ID" value="RIH86605.1"/>
    <property type="molecule type" value="Genomic_DNA"/>
</dbReference>
<keyword evidence="4" id="KW-0998">Cell outer membrane</keyword>
<protein>
    <submittedName>
        <fullName evidence="6">Verru Chthon cassette protein C</fullName>
    </submittedName>
</protein>
<keyword evidence="7" id="KW-1185">Reference proteome</keyword>
<reference evidence="6 7" key="1">
    <citation type="submission" date="2018-08" db="EMBL/GenBank/DDBJ databases">
        <title>Meiothermus terrae DSM 26712 genome sequencing project.</title>
        <authorList>
            <person name="Da Costa M.S."/>
            <person name="Albuquerque L."/>
            <person name="Raposo P."/>
            <person name="Froufe H.J.C."/>
            <person name="Barroso C.S."/>
            <person name="Egas C."/>
        </authorList>
    </citation>
    <scope>NUCLEOTIDE SEQUENCE [LARGE SCALE GENOMIC DNA]</scope>
    <source>
        <strain evidence="6 7">DSM 26712</strain>
    </source>
</reference>
<evidence type="ECO:0000256" key="5">
    <source>
        <dbReference type="SAM" id="Phobius"/>
    </source>
</evidence>
<dbReference type="InterPro" id="IPR045584">
    <property type="entry name" value="Pilin-like"/>
</dbReference>
<comment type="caution">
    <text evidence="6">The sequence shown here is derived from an EMBL/GenBank/DDBJ whole genome shotgun (WGS) entry which is preliminary data.</text>
</comment>
<evidence type="ECO:0000256" key="3">
    <source>
        <dbReference type="ARBA" id="ARBA00022764"/>
    </source>
</evidence>
<gene>
    <name evidence="6" type="ORF">Mterra_01387</name>
</gene>
<keyword evidence="5" id="KW-0472">Membrane</keyword>
<keyword evidence="5" id="KW-0812">Transmembrane</keyword>
<accession>A0A399ES33</accession>
<evidence type="ECO:0000313" key="6">
    <source>
        <dbReference type="EMBL" id="RIH86605.1"/>
    </source>
</evidence>
<organism evidence="6 7">
    <name type="scientific">Calidithermus terrae</name>
    <dbReference type="NCBI Taxonomy" id="1408545"/>
    <lineage>
        <taxon>Bacteria</taxon>
        <taxon>Thermotogati</taxon>
        <taxon>Deinococcota</taxon>
        <taxon>Deinococci</taxon>
        <taxon>Thermales</taxon>
        <taxon>Thermaceae</taxon>
        <taxon>Calidithermus</taxon>
    </lineage>
</organism>
<dbReference type="Proteomes" id="UP000265715">
    <property type="component" value="Unassembled WGS sequence"/>
</dbReference>
<dbReference type="GO" id="GO:0042597">
    <property type="term" value="C:periplasmic space"/>
    <property type="evidence" value="ECO:0007669"/>
    <property type="project" value="UniProtKB-SubCell"/>
</dbReference>
<dbReference type="NCBIfam" id="TIGR02532">
    <property type="entry name" value="IV_pilin_GFxxxE"/>
    <property type="match status" value="1"/>
</dbReference>
<dbReference type="SUPFAM" id="SSF54523">
    <property type="entry name" value="Pili subunits"/>
    <property type="match status" value="1"/>
</dbReference>
<evidence type="ECO:0000313" key="7">
    <source>
        <dbReference type="Proteomes" id="UP000265715"/>
    </source>
</evidence>
<comment type="subcellular location">
    <subcellularLocation>
        <location evidence="1">Cell outer membrane</location>
        <topology evidence="1">Single-pass membrane protein</topology>
    </subcellularLocation>
    <subcellularLocation>
        <location evidence="2">Periplasm</location>
    </subcellularLocation>
</comment>
<evidence type="ECO:0000256" key="4">
    <source>
        <dbReference type="ARBA" id="ARBA00023237"/>
    </source>
</evidence>
<evidence type="ECO:0000256" key="2">
    <source>
        <dbReference type="ARBA" id="ARBA00004418"/>
    </source>
</evidence>
<dbReference type="Gene3D" id="3.30.700.10">
    <property type="entry name" value="Glycoprotein, Type 4 Pilin"/>
    <property type="match status" value="1"/>
</dbReference>
<evidence type="ECO:0000256" key="1">
    <source>
        <dbReference type="ARBA" id="ARBA00004203"/>
    </source>
</evidence>
<keyword evidence="5" id="KW-1133">Transmembrane helix</keyword>
<dbReference type="AlphaFoldDB" id="A0A399ES33"/>
<sequence>MRRHAFTLIEMLVAMAILGVVMGLVAQYLVRQNELTRQAQAKSEVQDKVRTVMQLITQDLQLAGASQYVSSSGATSNLLSCPGTGCLSGSSSDVKDSLDLSYVTSLRTAGEACRRVSYTFSGSSFQRVETTCGSPLPTPAELASNILAVDVQYVCSNGNKLNNYPDTSNCDPKYAYPRSARVSVVGRSDASYPSTTSSTYKTLTGEVTCPSGFVCYAMEQEVLLPNFKNQ</sequence>